<protein>
    <submittedName>
        <fullName evidence="1">Uncharacterized protein</fullName>
    </submittedName>
</protein>
<accession>A0A381X184</accession>
<evidence type="ECO:0000313" key="1">
    <source>
        <dbReference type="EMBL" id="SVA58494.1"/>
    </source>
</evidence>
<dbReference type="EMBL" id="UINC01013557">
    <property type="protein sequence ID" value="SVA58494.1"/>
    <property type="molecule type" value="Genomic_DNA"/>
</dbReference>
<reference evidence="1" key="1">
    <citation type="submission" date="2018-05" db="EMBL/GenBank/DDBJ databases">
        <authorList>
            <person name="Lanie J.A."/>
            <person name="Ng W.-L."/>
            <person name="Kazmierczak K.M."/>
            <person name="Andrzejewski T.M."/>
            <person name="Davidsen T.M."/>
            <person name="Wayne K.J."/>
            <person name="Tettelin H."/>
            <person name="Glass J.I."/>
            <person name="Rusch D."/>
            <person name="Podicherti R."/>
            <person name="Tsui H.-C.T."/>
            <person name="Winkler M.E."/>
        </authorList>
    </citation>
    <scope>NUCLEOTIDE SEQUENCE</scope>
</reference>
<name>A0A381X184_9ZZZZ</name>
<organism evidence="1">
    <name type="scientific">marine metagenome</name>
    <dbReference type="NCBI Taxonomy" id="408172"/>
    <lineage>
        <taxon>unclassified sequences</taxon>
        <taxon>metagenomes</taxon>
        <taxon>ecological metagenomes</taxon>
    </lineage>
</organism>
<dbReference type="AlphaFoldDB" id="A0A381X184"/>
<sequence>MSFALVVAACGSYAAGVVAGGSEVYPKRDRMVDSAMIFTEADLKTIGWKTQKDFLLDYPGSTVFKWGLLNQTGVDEGSPLGSRCFTHGVCLLSNLPIRLWNSPIAVDIR</sequence>
<gene>
    <name evidence="1" type="ORF">METZ01_LOCUS111348</name>
</gene>
<proteinExistence type="predicted"/>